<sequence length="424" mass="48501">MYMKRSQIKRRPLADTVLASLEPEERDYRELDGNGLYFRVKKNGAKSWNLRYKKADGKWSWLGLGGFPAVSGKAARQKAQELQQMASDGIDLSSYRQEQNASAKQVYTFAQSAETWFERKQQRGLSKGTLRQMRLYLDRDILPALGNKDITAITRGDCAGVQAAIESRNAHVIAGKVRRWVSQIFSEAIARGRCELNPASELRHIAESGPRTQNYPHLLEHELPDFLKELRNGTARMRFLTTAALRMVLMTASRPGMVRHAEWKEIDLSRGLWTIDKQKMKMRRDFVCPLPRQIVETLREVYELSNRSRYVFPGIGHVNSMMSENTINKAIATIGYKGRMVGHGSRHTASTLLREHGWNRDYVEMQLAHVEPGTAGVYNKAAYVDQRTAMMQWYADYLDALEEGLSEARKRRFDDAVNVVPYPL</sequence>
<dbReference type="InterPro" id="IPR050808">
    <property type="entry name" value="Phage_Integrase"/>
</dbReference>
<comment type="similarity">
    <text evidence="1">Belongs to the 'phage' integrase family.</text>
</comment>
<dbReference type="InterPro" id="IPR044068">
    <property type="entry name" value="CB"/>
</dbReference>
<evidence type="ECO:0000256" key="3">
    <source>
        <dbReference type="ARBA" id="ARBA00023125"/>
    </source>
</evidence>
<dbReference type="InterPro" id="IPR013762">
    <property type="entry name" value="Integrase-like_cat_sf"/>
</dbReference>
<evidence type="ECO:0000256" key="2">
    <source>
        <dbReference type="ARBA" id="ARBA00022908"/>
    </source>
</evidence>
<keyword evidence="2" id="KW-0229">DNA integration</keyword>
<dbReference type="PROSITE" id="PS51900">
    <property type="entry name" value="CB"/>
    <property type="match status" value="1"/>
</dbReference>
<dbReference type="Gene3D" id="3.30.160.390">
    <property type="entry name" value="Integrase, DNA-binding domain"/>
    <property type="match status" value="1"/>
</dbReference>
<dbReference type="InterPro" id="IPR011010">
    <property type="entry name" value="DNA_brk_join_enz"/>
</dbReference>
<dbReference type="Pfam" id="PF22022">
    <property type="entry name" value="Phage_int_M"/>
    <property type="match status" value="1"/>
</dbReference>
<dbReference type="InterPro" id="IPR025166">
    <property type="entry name" value="Integrase_DNA_bind_dom"/>
</dbReference>
<dbReference type="PANTHER" id="PTHR30629:SF2">
    <property type="entry name" value="PROPHAGE INTEGRASE INTS-RELATED"/>
    <property type="match status" value="1"/>
</dbReference>
<organism evidence="8 9">
    <name type="scientific">Zymobacter palmae</name>
    <dbReference type="NCBI Taxonomy" id="33074"/>
    <lineage>
        <taxon>Bacteria</taxon>
        <taxon>Pseudomonadati</taxon>
        <taxon>Pseudomonadota</taxon>
        <taxon>Gammaproteobacteria</taxon>
        <taxon>Oceanospirillales</taxon>
        <taxon>Halomonadaceae</taxon>
        <taxon>Zymobacter group</taxon>
        <taxon>Zymobacter</taxon>
    </lineage>
</organism>
<accession>A0A348HFN0</accession>
<dbReference type="Proteomes" id="UP000267342">
    <property type="component" value="Chromosome"/>
</dbReference>
<evidence type="ECO:0000313" key="9">
    <source>
        <dbReference type="Proteomes" id="UP000267342"/>
    </source>
</evidence>
<dbReference type="PROSITE" id="PS51898">
    <property type="entry name" value="TYR_RECOMBINASE"/>
    <property type="match status" value="1"/>
</dbReference>
<keyword evidence="9" id="KW-1185">Reference proteome</keyword>
<dbReference type="GO" id="GO:0006310">
    <property type="term" value="P:DNA recombination"/>
    <property type="evidence" value="ECO:0007669"/>
    <property type="project" value="UniProtKB-KW"/>
</dbReference>
<dbReference type="EMBL" id="AP018933">
    <property type="protein sequence ID" value="BBG30432.1"/>
    <property type="molecule type" value="Genomic_DNA"/>
</dbReference>
<protein>
    <submittedName>
        <fullName evidence="8">Integrase</fullName>
    </submittedName>
</protein>
<dbReference type="InterPro" id="IPR053876">
    <property type="entry name" value="Phage_int_M"/>
</dbReference>
<dbReference type="InterPro" id="IPR038488">
    <property type="entry name" value="Integrase_DNA-bd_sf"/>
</dbReference>
<evidence type="ECO:0000256" key="5">
    <source>
        <dbReference type="PROSITE-ProRule" id="PRU01248"/>
    </source>
</evidence>
<dbReference type="Gene3D" id="1.10.443.10">
    <property type="entry name" value="Intergrase catalytic core"/>
    <property type="match status" value="1"/>
</dbReference>
<evidence type="ECO:0000313" key="8">
    <source>
        <dbReference type="EMBL" id="BBG30432.1"/>
    </source>
</evidence>
<dbReference type="KEGG" id="zpl:ZBT109_1677"/>
<keyword evidence="4" id="KW-0233">DNA recombination</keyword>
<dbReference type="GO" id="GO:0015074">
    <property type="term" value="P:DNA integration"/>
    <property type="evidence" value="ECO:0007669"/>
    <property type="project" value="UniProtKB-KW"/>
</dbReference>
<dbReference type="CDD" id="cd00801">
    <property type="entry name" value="INT_P4_C"/>
    <property type="match status" value="1"/>
</dbReference>
<evidence type="ECO:0000256" key="1">
    <source>
        <dbReference type="ARBA" id="ARBA00008857"/>
    </source>
</evidence>
<feature type="domain" description="Tyr recombinase" evidence="6">
    <location>
        <begin position="213"/>
        <end position="391"/>
    </location>
</feature>
<dbReference type="Pfam" id="PF13356">
    <property type="entry name" value="Arm-DNA-bind_3"/>
    <property type="match status" value="1"/>
</dbReference>
<evidence type="ECO:0000259" key="6">
    <source>
        <dbReference type="PROSITE" id="PS51898"/>
    </source>
</evidence>
<keyword evidence="3 5" id="KW-0238">DNA-binding</keyword>
<name>A0A348HFN0_9GAMM</name>
<proteinExistence type="inferred from homology"/>
<reference evidence="8 9" key="1">
    <citation type="submission" date="2018-09" db="EMBL/GenBank/DDBJ databases">
        <title>Zymobacter palmae IAM14233 (=T109) whole genome analysis.</title>
        <authorList>
            <person name="Yanase H."/>
        </authorList>
    </citation>
    <scope>NUCLEOTIDE SEQUENCE [LARGE SCALE GENOMIC DNA]</scope>
    <source>
        <strain evidence="8 9">IAM14233</strain>
    </source>
</reference>
<dbReference type="InterPro" id="IPR010998">
    <property type="entry name" value="Integrase_recombinase_N"/>
</dbReference>
<feature type="domain" description="Core-binding (CB)" evidence="7">
    <location>
        <begin position="107"/>
        <end position="189"/>
    </location>
</feature>
<dbReference type="PANTHER" id="PTHR30629">
    <property type="entry name" value="PROPHAGE INTEGRASE"/>
    <property type="match status" value="1"/>
</dbReference>
<gene>
    <name evidence="8" type="ORF">ZBT109_1677</name>
</gene>
<dbReference type="GO" id="GO:0003677">
    <property type="term" value="F:DNA binding"/>
    <property type="evidence" value="ECO:0007669"/>
    <property type="project" value="UniProtKB-UniRule"/>
</dbReference>
<dbReference type="AlphaFoldDB" id="A0A348HFN0"/>
<evidence type="ECO:0000256" key="4">
    <source>
        <dbReference type="ARBA" id="ARBA00023172"/>
    </source>
</evidence>
<dbReference type="Gene3D" id="1.10.150.130">
    <property type="match status" value="1"/>
</dbReference>
<evidence type="ECO:0000259" key="7">
    <source>
        <dbReference type="PROSITE" id="PS51900"/>
    </source>
</evidence>
<dbReference type="SUPFAM" id="SSF56349">
    <property type="entry name" value="DNA breaking-rejoining enzymes"/>
    <property type="match status" value="1"/>
</dbReference>
<dbReference type="Pfam" id="PF00589">
    <property type="entry name" value="Phage_integrase"/>
    <property type="match status" value="1"/>
</dbReference>
<dbReference type="InterPro" id="IPR002104">
    <property type="entry name" value="Integrase_catalytic"/>
</dbReference>